<reference evidence="1" key="1">
    <citation type="submission" date="2022-06" db="EMBL/GenBank/DDBJ databases">
        <title>Complete Genome Sequence of Arcanobacterium pinnipediorum strain DSM 28752 isolated from a harbour seal.</title>
        <authorList>
            <person name="Borowiak M."/>
            <person name="Kreitlow A."/>
            <person name="Alssahen M."/>
            <person name="Malorny B."/>
            <person name="Laemmler C."/>
            <person name="Prenger-Berninghoff E."/>
            <person name="Siebert U."/>
            <person name="Ploetz M."/>
            <person name="Abdulmawjood A."/>
        </authorList>
    </citation>
    <scope>NUCLEOTIDE SEQUENCE</scope>
    <source>
        <strain evidence="1">DSM 28752</strain>
    </source>
</reference>
<evidence type="ECO:0000313" key="1">
    <source>
        <dbReference type="EMBL" id="USR79664.1"/>
    </source>
</evidence>
<organism evidence="1 2">
    <name type="scientific">Arcanobacterium pinnipediorum</name>
    <dbReference type="NCBI Taxonomy" id="1503041"/>
    <lineage>
        <taxon>Bacteria</taxon>
        <taxon>Bacillati</taxon>
        <taxon>Actinomycetota</taxon>
        <taxon>Actinomycetes</taxon>
        <taxon>Actinomycetales</taxon>
        <taxon>Actinomycetaceae</taxon>
        <taxon>Arcanobacterium</taxon>
    </lineage>
</organism>
<proteinExistence type="predicted"/>
<accession>A0ABY5AK78</accession>
<sequence>MVWEAIIESIGAQIRNEERAHLLDEIAEITQAETASVSFSDRIRGARGRYITVAVDEHYLSGMVIESGADWLILSAQAQQHLISLPAIDSVVGLSHALAQTTRYVPTMNSVLRRLIGENVQINRVREMSTGQLVEVGMDYIVLSSSAVTQWSMAYETAEHFSAGQTERYIPLARVKMVSSAL</sequence>
<dbReference type="EMBL" id="CP099547">
    <property type="protein sequence ID" value="USR79664.1"/>
    <property type="molecule type" value="Genomic_DNA"/>
</dbReference>
<evidence type="ECO:0000313" key="2">
    <source>
        <dbReference type="Proteomes" id="UP001056109"/>
    </source>
</evidence>
<keyword evidence="2" id="KW-1185">Reference proteome</keyword>
<dbReference type="Proteomes" id="UP001056109">
    <property type="component" value="Chromosome"/>
</dbReference>
<gene>
    <name evidence="1" type="ORF">NG665_01340</name>
</gene>
<dbReference type="RefSeq" id="WP_252673529.1">
    <property type="nucleotide sequence ID" value="NZ_CP099547.1"/>
</dbReference>
<name>A0ABY5AK78_9ACTO</name>
<protein>
    <submittedName>
        <fullName evidence="1">Uncharacterized protein</fullName>
    </submittedName>
</protein>